<dbReference type="Gene3D" id="1.10.10.60">
    <property type="entry name" value="Homeodomain-like"/>
    <property type="match status" value="2"/>
</dbReference>
<dbReference type="SMART" id="SM00342">
    <property type="entry name" value="HTH_ARAC"/>
    <property type="match status" value="1"/>
</dbReference>
<dbReference type="SUPFAM" id="SSF46689">
    <property type="entry name" value="Homeodomain-like"/>
    <property type="match status" value="2"/>
</dbReference>
<dbReference type="InterPro" id="IPR003313">
    <property type="entry name" value="AraC-bd"/>
</dbReference>
<dbReference type="Proteomes" id="UP000298049">
    <property type="component" value="Chromosome"/>
</dbReference>
<dbReference type="PROSITE" id="PS00041">
    <property type="entry name" value="HTH_ARAC_FAMILY_1"/>
    <property type="match status" value="1"/>
</dbReference>
<feature type="compositionally biased region" description="Polar residues" evidence="5">
    <location>
        <begin position="297"/>
        <end position="307"/>
    </location>
</feature>
<dbReference type="RefSeq" id="WP_136547866.1">
    <property type="nucleotide sequence ID" value="NZ_CP031093.1"/>
</dbReference>
<dbReference type="Pfam" id="PF02311">
    <property type="entry name" value="AraC_binding"/>
    <property type="match status" value="1"/>
</dbReference>
<feature type="region of interest" description="Disordered" evidence="5">
    <location>
        <begin position="272"/>
        <end position="307"/>
    </location>
</feature>
<sequence>MGQTNRPIFWRDPRMPYVELRKVEDGRQVCYAPHTHVQWSMGAITGGQSTFLYGDSAYQVAAGSLVLINPERVHACNPIDGQPWAYFMLYVDRHWLARLLFQAGLFGAPHWRDMPYDVVESPRYFADFCAMAEFLMSRTADIVAKEHRLRNFLIDFLTGQAGTSAQWPVAEELPERLAAVADHLDAHCTDHLALEELSAWAGYSPSYFIRAFKTHFGLTPHAYQINRRVQRGQQNLKQGVSVAEAALESGFSDQPHFQRLFKRLVAATPGDYTRVQQPSASQTRETGNWPPAEALTPGSNSEGSPGC</sequence>
<dbReference type="PROSITE" id="PS01124">
    <property type="entry name" value="HTH_ARAC_FAMILY_2"/>
    <property type="match status" value="1"/>
</dbReference>
<evidence type="ECO:0000259" key="6">
    <source>
        <dbReference type="PROSITE" id="PS01124"/>
    </source>
</evidence>
<dbReference type="InterPro" id="IPR050204">
    <property type="entry name" value="AraC_XylS_family_regulators"/>
</dbReference>
<evidence type="ECO:0000256" key="5">
    <source>
        <dbReference type="SAM" id="MobiDB-lite"/>
    </source>
</evidence>
<feature type="compositionally biased region" description="Polar residues" evidence="5">
    <location>
        <begin position="274"/>
        <end position="286"/>
    </location>
</feature>
<gene>
    <name evidence="7" type="ORF">soil367_05995</name>
</gene>
<dbReference type="PANTHER" id="PTHR46796:SF2">
    <property type="entry name" value="TRANSCRIPTIONAL REGULATORY PROTEIN"/>
    <property type="match status" value="1"/>
</dbReference>
<dbReference type="KEGG" id="hmi:soil367_05995"/>
<dbReference type="OrthoDB" id="9809338at2"/>
<dbReference type="InterPro" id="IPR009057">
    <property type="entry name" value="Homeodomain-like_sf"/>
</dbReference>
<evidence type="ECO:0000313" key="7">
    <source>
        <dbReference type="EMBL" id="QCF27846.1"/>
    </source>
</evidence>
<evidence type="ECO:0000256" key="2">
    <source>
        <dbReference type="ARBA" id="ARBA00023125"/>
    </source>
</evidence>
<keyword evidence="1" id="KW-0805">Transcription regulation</keyword>
<dbReference type="GO" id="GO:0003700">
    <property type="term" value="F:DNA-binding transcription factor activity"/>
    <property type="evidence" value="ECO:0007669"/>
    <property type="project" value="InterPro"/>
</dbReference>
<dbReference type="InterPro" id="IPR018062">
    <property type="entry name" value="HTH_AraC-typ_CS"/>
</dbReference>
<organism evidence="7 8">
    <name type="scientific">Hydrocarboniclastica marina</name>
    <dbReference type="NCBI Taxonomy" id="2259620"/>
    <lineage>
        <taxon>Bacteria</taxon>
        <taxon>Pseudomonadati</taxon>
        <taxon>Pseudomonadota</taxon>
        <taxon>Gammaproteobacteria</taxon>
        <taxon>Alteromonadales</taxon>
        <taxon>Alteromonadaceae</taxon>
        <taxon>Hydrocarboniclastica</taxon>
    </lineage>
</organism>
<accession>A0A4P7XKT0</accession>
<protein>
    <submittedName>
        <fullName evidence="7">AraC family transcriptional regulator</fullName>
    </submittedName>
</protein>
<dbReference type="Pfam" id="PF12833">
    <property type="entry name" value="HTH_18"/>
    <property type="match status" value="1"/>
</dbReference>
<dbReference type="InterPro" id="IPR018060">
    <property type="entry name" value="HTH_AraC"/>
</dbReference>
<evidence type="ECO:0000256" key="4">
    <source>
        <dbReference type="ARBA" id="ARBA00023163"/>
    </source>
</evidence>
<evidence type="ECO:0000256" key="3">
    <source>
        <dbReference type="ARBA" id="ARBA00023159"/>
    </source>
</evidence>
<dbReference type="SUPFAM" id="SSF51215">
    <property type="entry name" value="Regulatory protein AraC"/>
    <property type="match status" value="1"/>
</dbReference>
<name>A0A4P7XKT0_9ALTE</name>
<keyword evidence="2" id="KW-0238">DNA-binding</keyword>
<keyword evidence="8" id="KW-1185">Reference proteome</keyword>
<keyword evidence="3" id="KW-0010">Activator</keyword>
<reference evidence="7 8" key="1">
    <citation type="submission" date="2018-07" db="EMBL/GenBank/DDBJ databases">
        <title>Marsedoiliclastica nanhaica gen. nov. sp. nov., a novel marine hydrocarbonoclastic bacterium isolated from an in-situ enriched hydrocarbon-degrading consortium in deep-sea sediment.</title>
        <authorList>
            <person name="Dong C."/>
            <person name="Ma T."/>
            <person name="Liu R."/>
            <person name="Shao Z."/>
        </authorList>
    </citation>
    <scope>NUCLEOTIDE SEQUENCE [LARGE SCALE GENOMIC DNA]</scope>
    <source>
        <strain evidence="8">soil36-7</strain>
    </source>
</reference>
<keyword evidence="4" id="KW-0804">Transcription</keyword>
<evidence type="ECO:0000313" key="8">
    <source>
        <dbReference type="Proteomes" id="UP000298049"/>
    </source>
</evidence>
<evidence type="ECO:0000256" key="1">
    <source>
        <dbReference type="ARBA" id="ARBA00023015"/>
    </source>
</evidence>
<proteinExistence type="predicted"/>
<dbReference type="PANTHER" id="PTHR46796">
    <property type="entry name" value="HTH-TYPE TRANSCRIPTIONAL ACTIVATOR RHAS-RELATED"/>
    <property type="match status" value="1"/>
</dbReference>
<dbReference type="InterPro" id="IPR037923">
    <property type="entry name" value="HTH-like"/>
</dbReference>
<dbReference type="GO" id="GO:0043565">
    <property type="term" value="F:sequence-specific DNA binding"/>
    <property type="evidence" value="ECO:0007669"/>
    <property type="project" value="InterPro"/>
</dbReference>
<dbReference type="EMBL" id="CP031093">
    <property type="protein sequence ID" value="QCF27846.1"/>
    <property type="molecule type" value="Genomic_DNA"/>
</dbReference>
<dbReference type="AlphaFoldDB" id="A0A4P7XKT0"/>
<feature type="domain" description="HTH araC/xylS-type" evidence="6">
    <location>
        <begin position="178"/>
        <end position="275"/>
    </location>
</feature>